<keyword evidence="3" id="KW-1185">Reference proteome</keyword>
<evidence type="ECO:0000256" key="1">
    <source>
        <dbReference type="SAM" id="MobiDB-lite"/>
    </source>
</evidence>
<dbReference type="AlphaFoldDB" id="A0A9X2Z6F3"/>
<feature type="region of interest" description="Disordered" evidence="1">
    <location>
        <begin position="1"/>
        <end position="20"/>
    </location>
</feature>
<dbReference type="RefSeq" id="WP_263998923.1">
    <property type="nucleotide sequence ID" value="NZ_JACKVK010000013.1"/>
</dbReference>
<dbReference type="Proteomes" id="UP001141629">
    <property type="component" value="Unassembled WGS sequence"/>
</dbReference>
<feature type="compositionally biased region" description="Basic and acidic residues" evidence="1">
    <location>
        <begin position="11"/>
        <end position="20"/>
    </location>
</feature>
<evidence type="ECO:0000313" key="2">
    <source>
        <dbReference type="EMBL" id="MCV7423948.1"/>
    </source>
</evidence>
<gene>
    <name evidence="2" type="ORF">H7K45_25680</name>
</gene>
<organism evidence="2 3">
    <name type="scientific">Mycobacterium yunnanensis</name>
    <dbReference type="NCBI Taxonomy" id="368477"/>
    <lineage>
        <taxon>Bacteria</taxon>
        <taxon>Bacillati</taxon>
        <taxon>Actinomycetota</taxon>
        <taxon>Actinomycetes</taxon>
        <taxon>Mycobacteriales</taxon>
        <taxon>Mycobacteriaceae</taxon>
        <taxon>Mycobacterium</taxon>
    </lineage>
</organism>
<evidence type="ECO:0000313" key="3">
    <source>
        <dbReference type="Proteomes" id="UP001141629"/>
    </source>
</evidence>
<protein>
    <submittedName>
        <fullName evidence="2">Uncharacterized protein</fullName>
    </submittedName>
</protein>
<reference evidence="2" key="1">
    <citation type="submission" date="2020-07" db="EMBL/GenBank/DDBJ databases">
        <authorList>
            <person name="Pettersson B.M.F."/>
            <person name="Behra P.R.K."/>
            <person name="Ramesh M."/>
            <person name="Das S."/>
            <person name="Dasgupta S."/>
            <person name="Kirsebom L.A."/>
        </authorList>
    </citation>
    <scope>NUCLEOTIDE SEQUENCE</scope>
    <source>
        <strain evidence="2">DSM 44838</strain>
    </source>
</reference>
<sequence length="61" mass="7149">MVEYDGFTFHGDPDRSDATDRSATLHELDWNVMSIASDDVRRRPVETVRRIDLEWQLVWAA</sequence>
<comment type="caution">
    <text evidence="2">The sequence shown here is derived from an EMBL/GenBank/DDBJ whole genome shotgun (WGS) entry which is preliminary data.</text>
</comment>
<proteinExistence type="predicted"/>
<name>A0A9X2Z6F3_9MYCO</name>
<accession>A0A9X2Z6F3</accession>
<reference evidence="2" key="2">
    <citation type="journal article" date="2022" name="BMC Genomics">
        <title>Comparative genome analysis of mycobacteria focusing on tRNA and non-coding RNA.</title>
        <authorList>
            <person name="Behra P.R.K."/>
            <person name="Pettersson B.M.F."/>
            <person name="Ramesh M."/>
            <person name="Das S."/>
            <person name="Dasgupta S."/>
            <person name="Kirsebom L.A."/>
        </authorList>
    </citation>
    <scope>NUCLEOTIDE SEQUENCE</scope>
    <source>
        <strain evidence="2">DSM 44838</strain>
    </source>
</reference>
<dbReference type="EMBL" id="JACKVK010000013">
    <property type="protein sequence ID" value="MCV7423948.1"/>
    <property type="molecule type" value="Genomic_DNA"/>
</dbReference>